<reference evidence="1" key="1">
    <citation type="submission" date="2019-07" db="EMBL/GenBank/DDBJ databases">
        <title>Annotation for the trematode Paragonimus miyazaki's.</title>
        <authorList>
            <person name="Choi Y.-J."/>
        </authorList>
    </citation>
    <scope>NUCLEOTIDE SEQUENCE</scope>
    <source>
        <strain evidence="1">Japan</strain>
    </source>
</reference>
<sequence length="29" mass="3429">MDFLYDIIVLTMRLVLLGIQVSDHDVFVY</sequence>
<dbReference type="AlphaFoldDB" id="A0A8S9YXT6"/>
<comment type="caution">
    <text evidence="1">The sequence shown here is derived from an EMBL/GenBank/DDBJ whole genome shotgun (WGS) entry which is preliminary data.</text>
</comment>
<evidence type="ECO:0000313" key="1">
    <source>
        <dbReference type="EMBL" id="KAF7258010.1"/>
    </source>
</evidence>
<accession>A0A8S9YXT6</accession>
<proteinExistence type="predicted"/>
<dbReference type="Proteomes" id="UP000822476">
    <property type="component" value="Unassembled WGS sequence"/>
</dbReference>
<evidence type="ECO:0000313" key="2">
    <source>
        <dbReference type="Proteomes" id="UP000822476"/>
    </source>
</evidence>
<gene>
    <name evidence="1" type="ORF">EG68_04822</name>
</gene>
<name>A0A8S9YXT6_9TREM</name>
<dbReference type="EMBL" id="JTDE01002007">
    <property type="protein sequence ID" value="KAF7258010.1"/>
    <property type="molecule type" value="Genomic_DNA"/>
</dbReference>
<protein>
    <submittedName>
        <fullName evidence="1">Uncharacterized protein</fullName>
    </submittedName>
</protein>
<organism evidence="1 2">
    <name type="scientific">Paragonimus skrjabini miyazakii</name>
    <dbReference type="NCBI Taxonomy" id="59628"/>
    <lineage>
        <taxon>Eukaryota</taxon>
        <taxon>Metazoa</taxon>
        <taxon>Spiralia</taxon>
        <taxon>Lophotrochozoa</taxon>
        <taxon>Platyhelminthes</taxon>
        <taxon>Trematoda</taxon>
        <taxon>Digenea</taxon>
        <taxon>Plagiorchiida</taxon>
        <taxon>Troglotremata</taxon>
        <taxon>Troglotrematidae</taxon>
        <taxon>Paragonimus</taxon>
    </lineage>
</organism>
<keyword evidence="2" id="KW-1185">Reference proteome</keyword>